<keyword evidence="3" id="KW-1185">Reference proteome</keyword>
<feature type="transmembrane region" description="Helical" evidence="1">
    <location>
        <begin position="7"/>
        <end position="26"/>
    </location>
</feature>
<evidence type="ECO:0008006" key="4">
    <source>
        <dbReference type="Google" id="ProtNLM"/>
    </source>
</evidence>
<evidence type="ECO:0000313" key="3">
    <source>
        <dbReference type="Proteomes" id="UP001295684"/>
    </source>
</evidence>
<dbReference type="Gene3D" id="3.30.40.10">
    <property type="entry name" value="Zinc/RING finger domain, C3HC4 (zinc finger)"/>
    <property type="match status" value="1"/>
</dbReference>
<comment type="caution">
    <text evidence="2">The sequence shown here is derived from an EMBL/GenBank/DDBJ whole genome shotgun (WGS) entry which is preliminary data.</text>
</comment>
<gene>
    <name evidence="2" type="ORF">ECRASSUSDP1_LOCUS16078</name>
</gene>
<evidence type="ECO:0000313" key="2">
    <source>
        <dbReference type="EMBL" id="CAI2374721.1"/>
    </source>
</evidence>
<evidence type="ECO:0000256" key="1">
    <source>
        <dbReference type="SAM" id="Phobius"/>
    </source>
</evidence>
<dbReference type="InterPro" id="IPR013083">
    <property type="entry name" value="Znf_RING/FYVE/PHD"/>
</dbReference>
<sequence>MVSNTDIAIMFSIGCVGFGGLAYVHWKGMIDNVIKYRKYSKRMEHLRDPNNMITPDSIEKEFEEMTDKEKKIGKELLVTGYAISLKTWILMSQKKAKVSPELTKYLEGLPRELAVVDRVYPNTRFEYNAWGNKFAIQHKGDNAIFIEPYQKTHLLGFEEFYHKKGMSLSEFFSSLGNVRTETAGRDLSSCILFEGDYITAFGIVKYQMSDDSLSMTKPIAIVKGGLEALYNLFKQKRNEKAGYSYMLLWGGVFFTIASIGCFIGARHFYNKVKERSAIQKDQVKELDDLNCANCKQEKRNMLFKPCNHLVYCKKCFESPAFNPELKEKCLACENMIESSEKVYIP</sequence>
<feature type="transmembrane region" description="Helical" evidence="1">
    <location>
        <begin position="243"/>
        <end position="265"/>
    </location>
</feature>
<protein>
    <recommendedName>
        <fullName evidence="4">RING-type domain-containing protein</fullName>
    </recommendedName>
</protein>
<dbReference type="EMBL" id="CAMPGE010016143">
    <property type="protein sequence ID" value="CAI2374721.1"/>
    <property type="molecule type" value="Genomic_DNA"/>
</dbReference>
<organism evidence="2 3">
    <name type="scientific">Euplotes crassus</name>
    <dbReference type="NCBI Taxonomy" id="5936"/>
    <lineage>
        <taxon>Eukaryota</taxon>
        <taxon>Sar</taxon>
        <taxon>Alveolata</taxon>
        <taxon>Ciliophora</taxon>
        <taxon>Intramacronucleata</taxon>
        <taxon>Spirotrichea</taxon>
        <taxon>Hypotrichia</taxon>
        <taxon>Euplotida</taxon>
        <taxon>Euplotidae</taxon>
        <taxon>Moneuplotes</taxon>
    </lineage>
</organism>
<keyword evidence="1" id="KW-1133">Transmembrane helix</keyword>
<keyword evidence="1" id="KW-0472">Membrane</keyword>
<dbReference type="Pfam" id="PF13920">
    <property type="entry name" value="zf-C3HC4_3"/>
    <property type="match status" value="1"/>
</dbReference>
<reference evidence="2" key="1">
    <citation type="submission" date="2023-07" db="EMBL/GenBank/DDBJ databases">
        <authorList>
            <consortium name="AG Swart"/>
            <person name="Singh M."/>
            <person name="Singh A."/>
            <person name="Seah K."/>
            <person name="Emmerich C."/>
        </authorList>
    </citation>
    <scope>NUCLEOTIDE SEQUENCE</scope>
    <source>
        <strain evidence="2">DP1</strain>
    </source>
</reference>
<dbReference type="Proteomes" id="UP001295684">
    <property type="component" value="Unassembled WGS sequence"/>
</dbReference>
<name>A0AAD2CYQ8_EUPCR</name>
<keyword evidence="1" id="KW-0812">Transmembrane</keyword>
<proteinExistence type="predicted"/>
<dbReference type="AlphaFoldDB" id="A0AAD2CYQ8"/>
<accession>A0AAD2CYQ8</accession>